<dbReference type="AlphaFoldDB" id="A0AA35ZSA7"/>
<name>A0AA35ZSA7_LACSI</name>
<dbReference type="Gene3D" id="3.40.395.10">
    <property type="entry name" value="Adenoviral Proteinase, Chain A"/>
    <property type="match status" value="1"/>
</dbReference>
<evidence type="ECO:0000313" key="2">
    <source>
        <dbReference type="Proteomes" id="UP001177003"/>
    </source>
</evidence>
<dbReference type="EMBL" id="OX465084">
    <property type="protein sequence ID" value="CAI9297816.1"/>
    <property type="molecule type" value="Genomic_DNA"/>
</dbReference>
<dbReference type="Proteomes" id="UP001177003">
    <property type="component" value="Chromosome 8"/>
</dbReference>
<evidence type="ECO:0000313" key="1">
    <source>
        <dbReference type="EMBL" id="CAI9297816.1"/>
    </source>
</evidence>
<accession>A0AA35ZSA7</accession>
<keyword evidence="2" id="KW-1185">Reference proteome</keyword>
<protein>
    <recommendedName>
        <fullName evidence="3">Ubiquitin-like protease family profile domain-containing protein</fullName>
    </recommendedName>
</protein>
<evidence type="ECO:0008006" key="3">
    <source>
        <dbReference type="Google" id="ProtNLM"/>
    </source>
</evidence>
<organism evidence="1 2">
    <name type="scientific">Lactuca saligna</name>
    <name type="common">Willowleaf lettuce</name>
    <dbReference type="NCBI Taxonomy" id="75948"/>
    <lineage>
        <taxon>Eukaryota</taxon>
        <taxon>Viridiplantae</taxon>
        <taxon>Streptophyta</taxon>
        <taxon>Embryophyta</taxon>
        <taxon>Tracheophyta</taxon>
        <taxon>Spermatophyta</taxon>
        <taxon>Magnoliopsida</taxon>
        <taxon>eudicotyledons</taxon>
        <taxon>Gunneridae</taxon>
        <taxon>Pentapetalae</taxon>
        <taxon>asterids</taxon>
        <taxon>campanulids</taxon>
        <taxon>Asterales</taxon>
        <taxon>Asteraceae</taxon>
        <taxon>Cichorioideae</taxon>
        <taxon>Cichorieae</taxon>
        <taxon>Lactucinae</taxon>
        <taxon>Lactuca</taxon>
    </lineage>
</organism>
<gene>
    <name evidence="1" type="ORF">LSALG_LOCUS36604</name>
</gene>
<reference evidence="1" key="1">
    <citation type="submission" date="2023-04" db="EMBL/GenBank/DDBJ databases">
        <authorList>
            <person name="Vijverberg K."/>
            <person name="Xiong W."/>
            <person name="Schranz E."/>
        </authorList>
    </citation>
    <scope>NUCLEOTIDE SEQUENCE</scope>
</reference>
<proteinExistence type="predicted"/>
<sequence length="254" mass="29838">MSMPLSVVPFKNEEKGFNRRGGRPRMKSDYLKSPDIIRVVDITKGIPRPEKHVAEWIFSLQGEPTDIVFRTLDGFFPQRISFKSLLQDGVDGNLSESERKAKFLENLLLSIEDMDSTLRYVGLKIYILDYLKSQNHPKTEMFSHVMPHRLEMPWRTINNHIDCGVFTMRRMETYMGGSMNEFKVGFKKESPAQDDQLAKLRTKYLYKIITREYNVHKDYVLQMVDEFHKIPARQRSELLSIAKEQIHTRLDDFS</sequence>